<evidence type="ECO:0000256" key="1">
    <source>
        <dbReference type="SAM" id="MobiDB-lite"/>
    </source>
</evidence>
<dbReference type="EMBL" id="ML736753">
    <property type="protein sequence ID" value="KAE8406591.1"/>
    <property type="molecule type" value="Genomic_DNA"/>
</dbReference>
<feature type="region of interest" description="Disordered" evidence="1">
    <location>
        <begin position="162"/>
        <end position="182"/>
    </location>
</feature>
<proteinExistence type="predicted"/>
<dbReference type="RefSeq" id="XP_031943910.1">
    <property type="nucleotide sequence ID" value="XM_032081366.1"/>
</dbReference>
<evidence type="ECO:0000313" key="2">
    <source>
        <dbReference type="EMBL" id="KAE8406591.1"/>
    </source>
</evidence>
<dbReference type="AlphaFoldDB" id="A0A5N7DJH7"/>
<dbReference type="GeneID" id="43666057"/>
<accession>A0A5N7DJH7</accession>
<name>A0A5N7DJH7_9EURO</name>
<gene>
    <name evidence="2" type="ORF">BDV37DRAFT_242855</name>
</gene>
<reference evidence="2 3" key="1">
    <citation type="submission" date="2019-04" db="EMBL/GenBank/DDBJ databases">
        <authorList>
            <consortium name="DOE Joint Genome Institute"/>
            <person name="Mondo S."/>
            <person name="Kjaerbolling I."/>
            <person name="Vesth T."/>
            <person name="Frisvad J.C."/>
            <person name="Nybo J.L."/>
            <person name="Theobald S."/>
            <person name="Kildgaard S."/>
            <person name="Isbrandt T."/>
            <person name="Kuo A."/>
            <person name="Sato A."/>
            <person name="Lyhne E.K."/>
            <person name="Kogle M.E."/>
            <person name="Wiebenga A."/>
            <person name="Kun R.S."/>
            <person name="Lubbers R.J."/>
            <person name="Makela M.R."/>
            <person name="Barry K."/>
            <person name="Chovatia M."/>
            <person name="Clum A."/>
            <person name="Daum C."/>
            <person name="Haridas S."/>
            <person name="He G."/>
            <person name="LaButti K."/>
            <person name="Lipzen A."/>
            <person name="Riley R."/>
            <person name="Salamov A."/>
            <person name="Simmons B.A."/>
            <person name="Magnuson J.K."/>
            <person name="Henrissat B."/>
            <person name="Mortensen U.H."/>
            <person name="Larsen T.O."/>
            <person name="Devries R.P."/>
            <person name="Grigoriev I.V."/>
            <person name="Machida M."/>
            <person name="Baker S.E."/>
            <person name="Andersen M.R."/>
            <person name="Cantor M.N."/>
            <person name="Hua S.X."/>
        </authorList>
    </citation>
    <scope>NUCLEOTIDE SEQUENCE [LARGE SCALE GENOMIC DNA]</scope>
    <source>
        <strain evidence="2 3">CBS 119388</strain>
    </source>
</reference>
<sequence length="182" mass="20711">MDNPVSLMAYLQYGPPRIPVIDQEQSKENTTSQICSADDIRSVGYWVDFNLSTILHQHQAILANSRCADEAMPDSPPQPINSETGLKRRFALYIYQRVRRALRSGFSFLEMNDQLGNRTVVEFGEGDLAGLIEQFIPDTAYYDPLAIAGTRPNRLPGSLKPSFKWSLTQQNSPEHYQRKQFK</sequence>
<evidence type="ECO:0000313" key="3">
    <source>
        <dbReference type="Proteomes" id="UP000325579"/>
    </source>
</evidence>
<feature type="compositionally biased region" description="Polar residues" evidence="1">
    <location>
        <begin position="165"/>
        <end position="174"/>
    </location>
</feature>
<dbReference type="OrthoDB" id="4367324at2759"/>
<keyword evidence="3" id="KW-1185">Reference proteome</keyword>
<organism evidence="2 3">
    <name type="scientific">Aspergillus pseudonomiae</name>
    <dbReference type="NCBI Taxonomy" id="1506151"/>
    <lineage>
        <taxon>Eukaryota</taxon>
        <taxon>Fungi</taxon>
        <taxon>Dikarya</taxon>
        <taxon>Ascomycota</taxon>
        <taxon>Pezizomycotina</taxon>
        <taxon>Eurotiomycetes</taxon>
        <taxon>Eurotiomycetidae</taxon>
        <taxon>Eurotiales</taxon>
        <taxon>Aspergillaceae</taxon>
        <taxon>Aspergillus</taxon>
        <taxon>Aspergillus subgen. Circumdati</taxon>
    </lineage>
</organism>
<dbReference type="Proteomes" id="UP000325579">
    <property type="component" value="Unassembled WGS sequence"/>
</dbReference>
<protein>
    <submittedName>
        <fullName evidence="2">Uncharacterized protein</fullName>
    </submittedName>
</protein>